<dbReference type="Proteomes" id="UP000007962">
    <property type="component" value="Chromosome"/>
</dbReference>
<evidence type="ECO:0000256" key="6">
    <source>
        <dbReference type="SAM" id="Phobius"/>
    </source>
</evidence>
<sequence length="438" mass="45118">MRQTVSLWWMLRRRSAGRSDPQGLTAVLATIAFAVTTAVVLVVLGGVLAFQERAVGADEFSDAAVYPILAYVAAGLLVIPIVTLGAAAARLAMARRDARLAALRLAGATTSQVGLLTLLEAASQAVVGAVLGVVGYLALIPLVAQLRFQNRTFELAELWVGPGYVALAVLAVVVLALGSAALSLRRVAITPLGVAARVTPKGLSWLRVVPVVVAGGAWIALLNSPYAGIGILLAVLLVGFAILNVVGPFVVWLIGRVTTARARSAATLIAGRRILDSPKTAWRTVGGVSLATFIAGMASVMSVLTGADADVVTRDMATGGFLTLGIAGLLAAVSAGVMQSGRIIDQRAEYRTLALTGAGLGVMRSAQLREIVIPLLVGMGVAAGFSLMFLVPMLGFSAVTDPSVVLQFAVSVLAAFALVIAGVLASRRVLRTVLTQEA</sequence>
<dbReference type="eggNOG" id="COG0577">
    <property type="taxonomic scope" value="Bacteria"/>
</dbReference>
<feature type="transmembrane region" description="Helical" evidence="6">
    <location>
        <begin position="205"/>
        <end position="223"/>
    </location>
</feature>
<evidence type="ECO:0000256" key="5">
    <source>
        <dbReference type="ARBA" id="ARBA00023136"/>
    </source>
</evidence>
<keyword evidence="3 6" id="KW-0812">Transmembrane</keyword>
<dbReference type="EMBL" id="CP001618">
    <property type="protein sequence ID" value="ACQ78704.1"/>
    <property type="molecule type" value="Genomic_DNA"/>
</dbReference>
<protein>
    <recommendedName>
        <fullName evidence="7">ABC3 transporter permease C-terminal domain-containing protein</fullName>
    </recommendedName>
</protein>
<reference evidence="8 9" key="1">
    <citation type="journal article" date="2009" name="Stand. Genomic Sci.">
        <title>Complete genome sequence of Beutenbergia cavernae type strain (HKI 0122).</title>
        <authorList>
            <person name="Land M."/>
            <person name="Pukall R."/>
            <person name="Abt B."/>
            <person name="Goker M."/>
            <person name="Rohde M."/>
            <person name="Glavina Del Rio T."/>
            <person name="Tice H."/>
            <person name="Copeland A."/>
            <person name="Cheng J.F."/>
            <person name="Lucas S."/>
            <person name="Chen F."/>
            <person name="Nolan M."/>
            <person name="Bruce D."/>
            <person name="Goodwin L."/>
            <person name="Pitluck S."/>
            <person name="Ivanova N."/>
            <person name="Mavromatis K."/>
            <person name="Ovchinnikova G."/>
            <person name="Pati A."/>
            <person name="Chen A."/>
            <person name="Palaniappan K."/>
            <person name="Hauser L."/>
            <person name="Chang Y.J."/>
            <person name="Jefferies C.C."/>
            <person name="Saunders E."/>
            <person name="Brettin T."/>
            <person name="Detter J.C."/>
            <person name="Han C."/>
            <person name="Chain P."/>
            <person name="Bristow J."/>
            <person name="Eisen J.A."/>
            <person name="Markowitz V."/>
            <person name="Hugenholtz P."/>
            <person name="Kyrpides N.C."/>
            <person name="Klenk H.P."/>
            <person name="Lapidus A."/>
        </authorList>
    </citation>
    <scope>NUCLEOTIDE SEQUENCE [LARGE SCALE GENOMIC DNA]</scope>
    <source>
        <strain evidence="9">ATCC BAA-8 / DSM 12333 / NBRC 16432</strain>
    </source>
</reference>
<evidence type="ECO:0000259" key="7">
    <source>
        <dbReference type="Pfam" id="PF02687"/>
    </source>
</evidence>
<organism evidence="8 9">
    <name type="scientific">Beutenbergia cavernae (strain ATCC BAA-8 / DSM 12333 / CCUG 43141 / JCM 11478 / NBRC 16432 / NCIMB 13614 / HKI 0122)</name>
    <dbReference type="NCBI Taxonomy" id="471853"/>
    <lineage>
        <taxon>Bacteria</taxon>
        <taxon>Bacillati</taxon>
        <taxon>Actinomycetota</taxon>
        <taxon>Actinomycetes</taxon>
        <taxon>Micrococcales</taxon>
        <taxon>Beutenbergiaceae</taxon>
        <taxon>Beutenbergia</taxon>
    </lineage>
</organism>
<name>C5BX29_BEUC1</name>
<dbReference type="Pfam" id="PF02687">
    <property type="entry name" value="FtsX"/>
    <property type="match status" value="1"/>
</dbReference>
<dbReference type="KEGG" id="bcv:Bcav_0441"/>
<dbReference type="OrthoDB" id="5118998at2"/>
<dbReference type="HOGENOM" id="CLU_019122_1_1_11"/>
<keyword evidence="2" id="KW-1003">Cell membrane</keyword>
<feature type="transmembrane region" description="Helical" evidence="6">
    <location>
        <begin position="229"/>
        <end position="254"/>
    </location>
</feature>
<evidence type="ECO:0000313" key="9">
    <source>
        <dbReference type="Proteomes" id="UP000007962"/>
    </source>
</evidence>
<evidence type="ECO:0000256" key="2">
    <source>
        <dbReference type="ARBA" id="ARBA00022475"/>
    </source>
</evidence>
<evidence type="ECO:0000256" key="3">
    <source>
        <dbReference type="ARBA" id="ARBA00022692"/>
    </source>
</evidence>
<accession>C5BX29</accession>
<feature type="transmembrane region" description="Helical" evidence="6">
    <location>
        <begin position="281"/>
        <end position="304"/>
    </location>
</feature>
<feature type="transmembrane region" description="Helical" evidence="6">
    <location>
        <begin position="164"/>
        <end position="184"/>
    </location>
</feature>
<feature type="transmembrane region" description="Helical" evidence="6">
    <location>
        <begin position="68"/>
        <end position="92"/>
    </location>
</feature>
<keyword evidence="5 6" id="KW-0472">Membrane</keyword>
<keyword evidence="4 6" id="KW-1133">Transmembrane helix</keyword>
<feature type="transmembrane region" description="Helical" evidence="6">
    <location>
        <begin position="371"/>
        <end position="392"/>
    </location>
</feature>
<dbReference type="AlphaFoldDB" id="C5BX29"/>
<feature type="transmembrane region" description="Helical" evidence="6">
    <location>
        <begin position="21"/>
        <end position="48"/>
    </location>
</feature>
<comment type="subcellular location">
    <subcellularLocation>
        <location evidence="1">Cell membrane</location>
        <topology evidence="1">Multi-pass membrane protein</topology>
    </subcellularLocation>
</comment>
<evidence type="ECO:0000256" key="1">
    <source>
        <dbReference type="ARBA" id="ARBA00004651"/>
    </source>
</evidence>
<feature type="transmembrane region" description="Helical" evidence="6">
    <location>
        <begin position="316"/>
        <end position="337"/>
    </location>
</feature>
<evidence type="ECO:0000313" key="8">
    <source>
        <dbReference type="EMBL" id="ACQ78704.1"/>
    </source>
</evidence>
<feature type="transmembrane region" description="Helical" evidence="6">
    <location>
        <begin position="404"/>
        <end position="425"/>
    </location>
</feature>
<keyword evidence="9" id="KW-1185">Reference proteome</keyword>
<feature type="domain" description="ABC3 transporter permease C-terminal" evidence="7">
    <location>
        <begin position="74"/>
        <end position="188"/>
    </location>
</feature>
<dbReference type="GO" id="GO:0005886">
    <property type="term" value="C:plasma membrane"/>
    <property type="evidence" value="ECO:0007669"/>
    <property type="project" value="UniProtKB-SubCell"/>
</dbReference>
<feature type="transmembrane region" description="Helical" evidence="6">
    <location>
        <begin position="113"/>
        <end position="144"/>
    </location>
</feature>
<evidence type="ECO:0000256" key="4">
    <source>
        <dbReference type="ARBA" id="ARBA00022989"/>
    </source>
</evidence>
<proteinExistence type="predicted"/>
<dbReference type="RefSeq" id="WP_012725484.1">
    <property type="nucleotide sequence ID" value="NC_012669.1"/>
</dbReference>
<gene>
    <name evidence="8" type="ordered locus">Bcav_0441</name>
</gene>
<dbReference type="STRING" id="471853.Bcav_0441"/>
<dbReference type="InterPro" id="IPR003838">
    <property type="entry name" value="ABC3_permease_C"/>
</dbReference>